<dbReference type="AlphaFoldDB" id="A0AAV2YW76"/>
<comment type="caution">
    <text evidence="2">The sequence shown here is derived from an EMBL/GenBank/DDBJ whole genome shotgun (WGS) entry which is preliminary data.</text>
</comment>
<accession>A0AAV2YW76</accession>
<dbReference type="Proteomes" id="UP001146120">
    <property type="component" value="Unassembled WGS sequence"/>
</dbReference>
<sequence>MKAKTKTKSRRNRYPLVSDSDSKVSRAASDYEFKQISLLENEKNVLQAPLRVKVQLCDGEQTFDALLISGASKSIVSTKILNQRSRSVTTSATIFETMSKRVESMGATQMQFRFQRLNPAVKITRRLKGI</sequence>
<proteinExistence type="predicted"/>
<name>A0AAV2YW76_9STRA</name>
<keyword evidence="3" id="KW-1185">Reference proteome</keyword>
<feature type="region of interest" description="Disordered" evidence="1">
    <location>
        <begin position="1"/>
        <end position="22"/>
    </location>
</feature>
<dbReference type="EMBL" id="DAKRPA010000128">
    <property type="protein sequence ID" value="DAZ97663.1"/>
    <property type="molecule type" value="Genomic_DNA"/>
</dbReference>
<feature type="compositionally biased region" description="Basic residues" evidence="1">
    <location>
        <begin position="1"/>
        <end position="13"/>
    </location>
</feature>
<evidence type="ECO:0000313" key="2">
    <source>
        <dbReference type="EMBL" id="DAZ97663.1"/>
    </source>
</evidence>
<evidence type="ECO:0000256" key="1">
    <source>
        <dbReference type="SAM" id="MobiDB-lite"/>
    </source>
</evidence>
<protein>
    <submittedName>
        <fullName evidence="2">Uncharacterized protein</fullName>
    </submittedName>
</protein>
<reference evidence="2" key="2">
    <citation type="journal article" date="2023" name="Microbiol Resour">
        <title>Decontamination and Annotation of the Draft Genome Sequence of the Oomycete Lagenidium giganteum ARSEF 373.</title>
        <authorList>
            <person name="Morgan W.R."/>
            <person name="Tartar A."/>
        </authorList>
    </citation>
    <scope>NUCLEOTIDE SEQUENCE</scope>
    <source>
        <strain evidence="2">ARSEF 373</strain>
    </source>
</reference>
<gene>
    <name evidence="2" type="ORF">N0F65_009664</name>
</gene>
<reference evidence="2" key="1">
    <citation type="submission" date="2022-11" db="EMBL/GenBank/DDBJ databases">
        <authorList>
            <person name="Morgan W.R."/>
            <person name="Tartar A."/>
        </authorList>
    </citation>
    <scope>NUCLEOTIDE SEQUENCE</scope>
    <source>
        <strain evidence="2">ARSEF 373</strain>
    </source>
</reference>
<evidence type="ECO:0000313" key="3">
    <source>
        <dbReference type="Proteomes" id="UP001146120"/>
    </source>
</evidence>
<organism evidence="2 3">
    <name type="scientific">Lagenidium giganteum</name>
    <dbReference type="NCBI Taxonomy" id="4803"/>
    <lineage>
        <taxon>Eukaryota</taxon>
        <taxon>Sar</taxon>
        <taxon>Stramenopiles</taxon>
        <taxon>Oomycota</taxon>
        <taxon>Peronosporomycetes</taxon>
        <taxon>Pythiales</taxon>
        <taxon>Pythiaceae</taxon>
    </lineage>
</organism>